<keyword evidence="2" id="KW-1185">Reference proteome</keyword>
<gene>
    <name evidence="1" type="primary">TMN2_1</name>
    <name evidence="1" type="ORF">DSO57_1008443</name>
</gene>
<comment type="caution">
    <text evidence="1">The sequence shown here is derived from an EMBL/GenBank/DDBJ whole genome shotgun (WGS) entry which is preliminary data.</text>
</comment>
<proteinExistence type="predicted"/>
<evidence type="ECO:0000313" key="1">
    <source>
        <dbReference type="EMBL" id="KAJ9070403.1"/>
    </source>
</evidence>
<keyword evidence="1" id="KW-0472">Membrane</keyword>
<evidence type="ECO:0000313" key="2">
    <source>
        <dbReference type="Proteomes" id="UP001165960"/>
    </source>
</evidence>
<accession>A0ACC2T6W8</accession>
<sequence>MVTSKHRACLWVLLGQITLISQALGFYIPGLAPVSYQQNATVPLTVNVLSPFVKSSQRVQSVLTYDFYDERFHFCQPKTIVRQDENLGAMLFGDRIQNSAFTVFLILFTRLFFPAHL</sequence>
<reference evidence="1" key="1">
    <citation type="submission" date="2022-04" db="EMBL/GenBank/DDBJ databases">
        <title>Genome of the entomopathogenic fungus Entomophthora muscae.</title>
        <authorList>
            <person name="Elya C."/>
            <person name="Lovett B.R."/>
            <person name="Lee E."/>
            <person name="Macias A.M."/>
            <person name="Hajek A.E."/>
            <person name="De Bivort B.L."/>
            <person name="Kasson M.T."/>
            <person name="De Fine Licht H.H."/>
            <person name="Stajich J.E."/>
        </authorList>
    </citation>
    <scope>NUCLEOTIDE SEQUENCE</scope>
    <source>
        <strain evidence="1">Berkeley</strain>
    </source>
</reference>
<organism evidence="1 2">
    <name type="scientific">Entomophthora muscae</name>
    <dbReference type="NCBI Taxonomy" id="34485"/>
    <lineage>
        <taxon>Eukaryota</taxon>
        <taxon>Fungi</taxon>
        <taxon>Fungi incertae sedis</taxon>
        <taxon>Zoopagomycota</taxon>
        <taxon>Entomophthoromycotina</taxon>
        <taxon>Entomophthoromycetes</taxon>
        <taxon>Entomophthorales</taxon>
        <taxon>Entomophthoraceae</taxon>
        <taxon>Entomophthora</taxon>
    </lineage>
</organism>
<dbReference type="Proteomes" id="UP001165960">
    <property type="component" value="Unassembled WGS sequence"/>
</dbReference>
<protein>
    <submittedName>
        <fullName evidence="1">Transmembrane 9 super member 2</fullName>
    </submittedName>
</protein>
<name>A0ACC2T6W8_9FUNG</name>
<dbReference type="EMBL" id="QTSX02003576">
    <property type="protein sequence ID" value="KAJ9070403.1"/>
    <property type="molecule type" value="Genomic_DNA"/>
</dbReference>
<keyword evidence="1" id="KW-0812">Transmembrane</keyword>